<dbReference type="Pfam" id="PF01381">
    <property type="entry name" value="HTH_3"/>
    <property type="match status" value="1"/>
</dbReference>
<dbReference type="Gene3D" id="1.10.260.40">
    <property type="entry name" value="lambda repressor-like DNA-binding domains"/>
    <property type="match status" value="1"/>
</dbReference>
<feature type="region of interest" description="Disordered" evidence="1">
    <location>
        <begin position="67"/>
        <end position="101"/>
    </location>
</feature>
<dbReference type="GO" id="GO:0003677">
    <property type="term" value="F:DNA binding"/>
    <property type="evidence" value="ECO:0007669"/>
    <property type="project" value="InterPro"/>
</dbReference>
<evidence type="ECO:0000313" key="3">
    <source>
        <dbReference type="EMBL" id="SOC38122.1"/>
    </source>
</evidence>
<protein>
    <submittedName>
        <fullName evidence="3">Helix-turn-helix protein</fullName>
    </submittedName>
</protein>
<dbReference type="CDD" id="cd00093">
    <property type="entry name" value="HTH_XRE"/>
    <property type="match status" value="1"/>
</dbReference>
<dbReference type="SUPFAM" id="SSF47413">
    <property type="entry name" value="lambda repressor-like DNA-binding domains"/>
    <property type="match status" value="1"/>
</dbReference>
<reference evidence="3 4" key="1">
    <citation type="submission" date="2017-08" db="EMBL/GenBank/DDBJ databases">
        <authorList>
            <person name="de Groot N.N."/>
        </authorList>
    </citation>
    <scope>NUCLEOTIDE SEQUENCE [LARGE SCALE GENOMIC DNA]</scope>
    <source>
        <strain evidence="3 4">JC85</strain>
    </source>
</reference>
<feature type="domain" description="HTH cro/C1-type" evidence="2">
    <location>
        <begin position="9"/>
        <end position="55"/>
    </location>
</feature>
<dbReference type="Proteomes" id="UP000219167">
    <property type="component" value="Unassembled WGS sequence"/>
</dbReference>
<sequence>MAISPSQCRAARALIEWSEERLAKAARVSDRTIIDFERGSKVPPSASLEAIEKALLAAGVEMISEDNAGPGVRLKQGGNEEQAGASMERGGRSSRAGERIR</sequence>
<dbReference type="EMBL" id="OBQD01000005">
    <property type="protein sequence ID" value="SOC38122.1"/>
    <property type="molecule type" value="Genomic_DNA"/>
</dbReference>
<dbReference type="RefSeq" id="WP_141402027.1">
    <property type="nucleotide sequence ID" value="NZ_OBQD01000005.1"/>
</dbReference>
<feature type="compositionally biased region" description="Basic and acidic residues" evidence="1">
    <location>
        <begin position="89"/>
        <end position="101"/>
    </location>
</feature>
<name>A0A285U8F6_9HYPH</name>
<proteinExistence type="predicted"/>
<dbReference type="InterPro" id="IPR001387">
    <property type="entry name" value="Cro/C1-type_HTH"/>
</dbReference>
<dbReference type="InterPro" id="IPR010982">
    <property type="entry name" value="Lambda_DNA-bd_dom_sf"/>
</dbReference>
<evidence type="ECO:0000256" key="1">
    <source>
        <dbReference type="SAM" id="MobiDB-lite"/>
    </source>
</evidence>
<gene>
    <name evidence="3" type="ORF">SAMN05892877_10515</name>
</gene>
<dbReference type="OrthoDB" id="9796370at2"/>
<evidence type="ECO:0000259" key="2">
    <source>
        <dbReference type="Pfam" id="PF01381"/>
    </source>
</evidence>
<dbReference type="AlphaFoldDB" id="A0A285U8F6"/>
<accession>A0A285U8F6</accession>
<organism evidence="3 4">
    <name type="scientific">Rhizobium subbaraonis</name>
    <dbReference type="NCBI Taxonomy" id="908946"/>
    <lineage>
        <taxon>Bacteria</taxon>
        <taxon>Pseudomonadati</taxon>
        <taxon>Pseudomonadota</taxon>
        <taxon>Alphaproteobacteria</taxon>
        <taxon>Hyphomicrobiales</taxon>
        <taxon>Rhizobiaceae</taxon>
        <taxon>Rhizobium/Agrobacterium group</taxon>
        <taxon>Rhizobium</taxon>
    </lineage>
</organism>
<keyword evidence="4" id="KW-1185">Reference proteome</keyword>
<evidence type="ECO:0000313" key="4">
    <source>
        <dbReference type="Proteomes" id="UP000219167"/>
    </source>
</evidence>